<evidence type="ECO:0000259" key="1">
    <source>
        <dbReference type="PROSITE" id="PS50805"/>
    </source>
</evidence>
<name>A0A8D2LBW9_VARKO</name>
<dbReference type="Pfam" id="PF01352">
    <property type="entry name" value="KRAB"/>
    <property type="match status" value="1"/>
</dbReference>
<feature type="domain" description="KRAB" evidence="1">
    <location>
        <begin position="7"/>
        <end position="83"/>
    </location>
</feature>
<evidence type="ECO:0000313" key="2">
    <source>
        <dbReference type="Ensembl" id="ENSVKKP00000019701.1"/>
    </source>
</evidence>
<dbReference type="SMART" id="SM00349">
    <property type="entry name" value="KRAB"/>
    <property type="match status" value="1"/>
</dbReference>
<organism evidence="2 3">
    <name type="scientific">Varanus komodoensis</name>
    <name type="common">Komodo dragon</name>
    <dbReference type="NCBI Taxonomy" id="61221"/>
    <lineage>
        <taxon>Eukaryota</taxon>
        <taxon>Metazoa</taxon>
        <taxon>Chordata</taxon>
        <taxon>Craniata</taxon>
        <taxon>Vertebrata</taxon>
        <taxon>Euteleostomi</taxon>
        <taxon>Lepidosauria</taxon>
        <taxon>Squamata</taxon>
        <taxon>Bifurcata</taxon>
        <taxon>Unidentata</taxon>
        <taxon>Episquamata</taxon>
        <taxon>Toxicofera</taxon>
        <taxon>Anguimorpha</taxon>
        <taxon>Paleoanguimorpha</taxon>
        <taxon>Varanoidea</taxon>
        <taxon>Varanidae</taxon>
        <taxon>Varanus</taxon>
    </lineage>
</organism>
<keyword evidence="3" id="KW-1185">Reference proteome</keyword>
<accession>A0A8D2LBW9</accession>
<dbReference type="AlphaFoldDB" id="A0A8D2LBW9"/>
<evidence type="ECO:0000313" key="3">
    <source>
        <dbReference type="Proteomes" id="UP000694545"/>
    </source>
</evidence>
<dbReference type="Ensembl" id="ENSVKKT00000020186.1">
    <property type="protein sequence ID" value="ENSVKKP00000019701.1"/>
    <property type="gene ID" value="ENSVKKG00000013338.1"/>
</dbReference>
<sequence length="138" mass="15361">SVPFFLTTFEETAVCFSEGEWALLDPGQRALYKEVMLENYRNVRALGKEYYWDEPWRKQPLQKLQPSSHAWPAGSRKRPLPRHVSALWATAGGTEQVGLHSCEHRATSPDSGCCGGVQGAKPRESDGCPVPVELLPHS</sequence>
<dbReference type="InterPro" id="IPR036051">
    <property type="entry name" value="KRAB_dom_sf"/>
</dbReference>
<dbReference type="InterPro" id="IPR050169">
    <property type="entry name" value="Krueppel_C2H2_ZnF"/>
</dbReference>
<dbReference type="PANTHER" id="PTHR23232">
    <property type="entry name" value="KRAB DOMAIN C2H2 ZINC FINGER"/>
    <property type="match status" value="1"/>
</dbReference>
<dbReference type="PROSITE" id="PS50805">
    <property type="entry name" value="KRAB"/>
    <property type="match status" value="1"/>
</dbReference>
<reference evidence="2" key="1">
    <citation type="submission" date="2025-08" db="UniProtKB">
        <authorList>
            <consortium name="Ensembl"/>
        </authorList>
    </citation>
    <scope>IDENTIFICATION</scope>
</reference>
<reference evidence="2" key="2">
    <citation type="submission" date="2025-09" db="UniProtKB">
        <authorList>
            <consortium name="Ensembl"/>
        </authorList>
    </citation>
    <scope>IDENTIFICATION</scope>
</reference>
<dbReference type="Gene3D" id="6.10.140.140">
    <property type="match status" value="1"/>
</dbReference>
<dbReference type="InterPro" id="IPR001909">
    <property type="entry name" value="KRAB"/>
</dbReference>
<dbReference type="GO" id="GO:0006355">
    <property type="term" value="P:regulation of DNA-templated transcription"/>
    <property type="evidence" value="ECO:0007669"/>
    <property type="project" value="InterPro"/>
</dbReference>
<protein>
    <recommendedName>
        <fullName evidence="1">KRAB domain-containing protein</fullName>
    </recommendedName>
</protein>
<dbReference type="SUPFAM" id="SSF109640">
    <property type="entry name" value="KRAB domain (Kruppel-associated box)"/>
    <property type="match status" value="1"/>
</dbReference>
<dbReference type="CDD" id="cd07765">
    <property type="entry name" value="KRAB_A-box"/>
    <property type="match status" value="1"/>
</dbReference>
<proteinExistence type="predicted"/>
<dbReference type="Proteomes" id="UP000694545">
    <property type="component" value="Unplaced"/>
</dbReference>
<dbReference type="PANTHER" id="PTHR23232:SF142">
    <property type="entry name" value="GASTRULA ZINC FINGER PROTEIN XLCGF57.1-LIKE-RELATED"/>
    <property type="match status" value="1"/>
</dbReference>